<evidence type="ECO:0000259" key="6">
    <source>
        <dbReference type="PROSITE" id="PS51044"/>
    </source>
</evidence>
<feature type="region of interest" description="Disordered" evidence="5">
    <location>
        <begin position="634"/>
        <end position="680"/>
    </location>
</feature>
<feature type="compositionally biased region" description="Polar residues" evidence="5">
    <location>
        <begin position="715"/>
        <end position="738"/>
    </location>
</feature>
<feature type="region of interest" description="Disordered" evidence="5">
    <location>
        <begin position="692"/>
        <end position="738"/>
    </location>
</feature>
<dbReference type="InterPro" id="IPR013083">
    <property type="entry name" value="Znf_RING/FYVE/PHD"/>
</dbReference>
<dbReference type="PANTHER" id="PTHR10782">
    <property type="entry name" value="ZINC FINGER MIZ DOMAIN-CONTAINING PROTEIN"/>
    <property type="match status" value="1"/>
</dbReference>
<dbReference type="CDD" id="cd16650">
    <property type="entry name" value="SP-RING_PIAS-like"/>
    <property type="match status" value="1"/>
</dbReference>
<keyword evidence="8" id="KW-1185">Reference proteome</keyword>
<keyword evidence="1" id="KW-0479">Metal-binding</keyword>
<dbReference type="Pfam" id="PF02891">
    <property type="entry name" value="zf-MIZ"/>
    <property type="match status" value="1"/>
</dbReference>
<dbReference type="Gene3D" id="3.30.40.10">
    <property type="entry name" value="Zinc/RING finger domain, C3HC4 (zinc finger)"/>
    <property type="match status" value="1"/>
</dbReference>
<dbReference type="Proteomes" id="UP000077755">
    <property type="component" value="Chromosome 1"/>
</dbReference>
<evidence type="ECO:0000256" key="5">
    <source>
        <dbReference type="SAM" id="MobiDB-lite"/>
    </source>
</evidence>
<dbReference type="PANTHER" id="PTHR10782:SF4">
    <property type="entry name" value="TONALLI, ISOFORM E"/>
    <property type="match status" value="1"/>
</dbReference>
<keyword evidence="3" id="KW-0862">Zinc</keyword>
<dbReference type="GO" id="GO:0000785">
    <property type="term" value="C:chromatin"/>
    <property type="evidence" value="ECO:0007669"/>
    <property type="project" value="TreeGrafter"/>
</dbReference>
<feature type="compositionally biased region" description="Low complexity" evidence="5">
    <location>
        <begin position="634"/>
        <end position="657"/>
    </location>
</feature>
<evidence type="ECO:0000256" key="3">
    <source>
        <dbReference type="ARBA" id="ARBA00022833"/>
    </source>
</evidence>
<feature type="region of interest" description="Disordered" evidence="5">
    <location>
        <begin position="515"/>
        <end position="535"/>
    </location>
</feature>
<dbReference type="GO" id="GO:0061665">
    <property type="term" value="F:SUMO ligase activity"/>
    <property type="evidence" value="ECO:0007669"/>
    <property type="project" value="TreeGrafter"/>
</dbReference>
<gene>
    <name evidence="7" type="ORF">DCAR_0100421</name>
</gene>
<dbReference type="GO" id="GO:0008270">
    <property type="term" value="F:zinc ion binding"/>
    <property type="evidence" value="ECO:0007669"/>
    <property type="project" value="UniProtKB-KW"/>
</dbReference>
<sequence>MFTASEVNACELVVVSARLRDHMRSFDKSDPLQFANLCISLARCIDYALASSEVPKFDLQFPTLLKQICEHRSDCALQAAIMVLMISVKTACKNGWFLHNDSKELQTLAHEIGSAFCCTIDMKTDMSSLEPTITTIMSRFYPQMKIDQILTSLAVKPGYEAYMMDFQIPKNLNVPQDVWLFVAEIDNLETSACIISPQQVNFLLNGKGVESRSNILMDNGPQLPTNVTKLLKHGTNLLQAVGQYNGNYVIMVARMSLGKPPVRPILQDYVQPTVALLDSDTDLTEGPSRVSLSCPISMKRIRIPVKGVLCKHHQSFDLDNYVDMNLRRPSWRCPHCNQTVCFNDIRIDQKMVKILEDVGVNVAAVMISADGSWKAATESNNQSDTQHEETSNCTLDDIVLPQCTVTNRLPPIMDLTEEVDVMDIVSDGENECVNPLLAHKQDQLSNPCTKSTNVINQSTPLQFKDCYGSGVYLPIHGSETSDGRIDAQVNAVSVSAPTSHVSPVLTDAISPALSREPDSFHAPPLAASDAPSQSALPVNTPVQQFSNFDMVNEYVRFPTTSINTNSVQGLPVQASPSILQQRPINASQICPNPLMVNSSNPVFSNVERRQQPMSHLSSYPGAYMSLSSLQQQVRSWGQQGQFSPSQPSQPITPTVSSRHPRGYRVPTVPVTDGHNLHQQSIGQRMLNIRSPSPSLVRSSVHGPPTQSPHGGLLNRVTSTPPVGQQPGQSHRSAQQASQLAGISSQMLSGLVQEPPIIRNVSADSRPLTGNTGGTIQPATPEVLVDMSAAGQEWRPTGRMRGSLSGAAYSAALNQFITQPAQPVQTTRPLTNVATSISGIPYPQHVLKAMSMNPTTEALNMSTPVPTTRPSTNMATSISGIPYPTC</sequence>
<accession>A0AAF0W073</accession>
<reference evidence="7" key="2">
    <citation type="submission" date="2022-03" db="EMBL/GenBank/DDBJ databases">
        <title>Draft title - Genomic analysis of global carrot germplasm unveils the trajectory of domestication and the origin of high carotenoid orange carrot.</title>
        <authorList>
            <person name="Iorizzo M."/>
            <person name="Ellison S."/>
            <person name="Senalik D."/>
            <person name="Macko-Podgorni A."/>
            <person name="Grzebelus D."/>
            <person name="Bostan H."/>
            <person name="Rolling W."/>
            <person name="Curaba J."/>
            <person name="Simon P."/>
        </authorList>
    </citation>
    <scope>NUCLEOTIDE SEQUENCE</scope>
    <source>
        <tissue evidence="7">Leaf</tissue>
    </source>
</reference>
<evidence type="ECO:0000313" key="8">
    <source>
        <dbReference type="Proteomes" id="UP000077755"/>
    </source>
</evidence>
<dbReference type="EMBL" id="CP093343">
    <property type="protein sequence ID" value="WOG81275.1"/>
    <property type="molecule type" value="Genomic_DNA"/>
</dbReference>
<evidence type="ECO:0000256" key="2">
    <source>
        <dbReference type="ARBA" id="ARBA00022771"/>
    </source>
</evidence>
<organism evidence="7 8">
    <name type="scientific">Daucus carota subsp. sativus</name>
    <name type="common">Carrot</name>
    <dbReference type="NCBI Taxonomy" id="79200"/>
    <lineage>
        <taxon>Eukaryota</taxon>
        <taxon>Viridiplantae</taxon>
        <taxon>Streptophyta</taxon>
        <taxon>Embryophyta</taxon>
        <taxon>Tracheophyta</taxon>
        <taxon>Spermatophyta</taxon>
        <taxon>Magnoliopsida</taxon>
        <taxon>eudicotyledons</taxon>
        <taxon>Gunneridae</taxon>
        <taxon>Pentapetalae</taxon>
        <taxon>asterids</taxon>
        <taxon>campanulids</taxon>
        <taxon>Apiales</taxon>
        <taxon>Apiaceae</taxon>
        <taxon>Apioideae</taxon>
        <taxon>Scandiceae</taxon>
        <taxon>Daucinae</taxon>
        <taxon>Daucus</taxon>
        <taxon>Daucus sect. Daucus</taxon>
    </lineage>
</organism>
<evidence type="ECO:0000313" key="7">
    <source>
        <dbReference type="EMBL" id="WOG81275.1"/>
    </source>
</evidence>
<keyword evidence="2 4" id="KW-0863">Zinc-finger</keyword>
<name>A0AAF0W073_DAUCS</name>
<proteinExistence type="predicted"/>
<dbReference type="KEGG" id="dcr:108210279"/>
<dbReference type="AlphaFoldDB" id="A0AAF0W073"/>
<protein>
    <recommendedName>
        <fullName evidence="6">SP-RING-type domain-containing protein</fullName>
    </recommendedName>
</protein>
<feature type="compositionally biased region" description="Polar residues" evidence="5">
    <location>
        <begin position="861"/>
        <end position="878"/>
    </location>
</feature>
<feature type="region of interest" description="Disordered" evidence="5">
    <location>
        <begin position="861"/>
        <end position="885"/>
    </location>
</feature>
<feature type="domain" description="SP-RING-type" evidence="6">
    <location>
        <begin position="279"/>
        <end position="360"/>
    </location>
</feature>
<dbReference type="GO" id="GO:0016925">
    <property type="term" value="P:protein sumoylation"/>
    <property type="evidence" value="ECO:0007669"/>
    <property type="project" value="UniProtKB-ARBA"/>
</dbReference>
<evidence type="ECO:0000256" key="1">
    <source>
        <dbReference type="ARBA" id="ARBA00022723"/>
    </source>
</evidence>
<evidence type="ECO:0000256" key="4">
    <source>
        <dbReference type="PROSITE-ProRule" id="PRU00452"/>
    </source>
</evidence>
<reference evidence="7" key="1">
    <citation type="journal article" date="2016" name="Nat. Genet.">
        <title>A high-quality carrot genome assembly provides new insights into carotenoid accumulation and asterid genome evolution.</title>
        <authorList>
            <person name="Iorizzo M."/>
            <person name="Ellison S."/>
            <person name="Senalik D."/>
            <person name="Zeng P."/>
            <person name="Satapoomin P."/>
            <person name="Huang J."/>
            <person name="Bowman M."/>
            <person name="Iovene M."/>
            <person name="Sanseverino W."/>
            <person name="Cavagnaro P."/>
            <person name="Yildiz M."/>
            <person name="Macko-Podgorni A."/>
            <person name="Moranska E."/>
            <person name="Grzebelus E."/>
            <person name="Grzebelus D."/>
            <person name="Ashrafi H."/>
            <person name="Zheng Z."/>
            <person name="Cheng S."/>
            <person name="Spooner D."/>
            <person name="Van Deynze A."/>
            <person name="Simon P."/>
        </authorList>
    </citation>
    <scope>NUCLEOTIDE SEQUENCE</scope>
    <source>
        <tissue evidence="7">Leaf</tissue>
    </source>
</reference>
<dbReference type="PROSITE" id="PS51044">
    <property type="entry name" value="ZF_SP_RING"/>
    <property type="match status" value="1"/>
</dbReference>
<dbReference type="InterPro" id="IPR004181">
    <property type="entry name" value="Znf_MIZ"/>
</dbReference>